<feature type="compositionally biased region" description="Polar residues" evidence="1">
    <location>
        <begin position="861"/>
        <end position="873"/>
    </location>
</feature>
<dbReference type="VEuPathDB" id="FungiDB:MMYC01_210230"/>
<feature type="compositionally biased region" description="Polar residues" evidence="1">
    <location>
        <begin position="768"/>
        <end position="780"/>
    </location>
</feature>
<sequence>MATTSIPGSYPLDDSLPPTPDVVMQQPAQPGNTTEPQQPHRQRSKLHKPNDPRGHKHTDSGVGLTEPEPIQSSRRNESSRNARDEAVGDGSYSRDRIEPSYTTNSVSDRGGALPQNTEKDARARTSRDHEKTLSAAGGETLRNSTPYWGNLPKGGGGGIYNSVAGHGSAIDDHAEHHHLPKRGGVYNTVTGHGSQDAESRRHSQLRSGDYRGISNGSGPDNGLHPTLLPDITEERRRPSAPSDSRSAQPEVAPGFIPETAVRDDVMLAEAASSKKPEEASQRAFPLAASHPKRPEDMEESGSGAQYGALAGAAGLGAGAVASESQNKAVGTSPVAQDSQHSRTTAADKNQHIVDRATSRKHWNEKQPTPPVKKSRSHEDTSTKGEKKHKLFSIFHHHKDDSSKENRSTREHRRNSTGDHTKPIKQDAATNGAGTPSTPNRLRKQSKSEGTRERRKSPEPAKVNAEDRFGNGKKAVAGAAAGVGAFGLHHKHKDIEVTNNVQGMGNSDVRAGPAGETPSQVEVSTPFEHPREPPMPPLSGSDKRAPGGYDVLASGTPSGMNQASAARPVGKTTEPDVIAREPGDYTVHRSSAIPNLVRPSSTKRTGITAEESDAYNVSGSGVSSSFKNDILARALGTGEYGAAHGPAAGSKDSDSVEYNCLPSGTPSGVKVQGKESRSRHSTGGPVHDHDQDTRNQDSILASGTTSGIAPATHSTTARDFTARADDLKDLPIPSAAVASLSSSNGLGQQSADDNISSHGGRHVTPVAPNGTSTMPNRSQESAPDVRTYPHPETMHNMNPEVMPEAYTASAPRHVSPQTQQDRDDMVRNMSPEVMPIAYRTSVPRSQLTTNEQPPVLPPLSDLGQNDMPSGQKNRAANPALPAATASWGVPSVGQGLGGGAGKVTHKCQHCGRDNDISGYFT</sequence>
<name>A0A175VQC9_9PEZI</name>
<comment type="caution">
    <text evidence="2">The sequence shown here is derived from an EMBL/GenBank/DDBJ whole genome shotgun (WGS) entry which is preliminary data.</text>
</comment>
<protein>
    <submittedName>
        <fullName evidence="2">Uncharacterized protein</fullName>
    </submittedName>
</protein>
<feature type="compositionally biased region" description="Basic and acidic residues" evidence="1">
    <location>
        <begin position="48"/>
        <end position="59"/>
    </location>
</feature>
<feature type="compositionally biased region" description="Basic and acidic residues" evidence="1">
    <location>
        <begin position="397"/>
        <end position="424"/>
    </location>
</feature>
<accession>A0A175VQC9</accession>
<feature type="compositionally biased region" description="Polar residues" evidence="1">
    <location>
        <begin position="427"/>
        <end position="439"/>
    </location>
</feature>
<feature type="compositionally biased region" description="Polar residues" evidence="1">
    <location>
        <begin position="587"/>
        <end position="604"/>
    </location>
</feature>
<feature type="compositionally biased region" description="Basic and acidic residues" evidence="1">
    <location>
        <begin position="445"/>
        <end position="469"/>
    </location>
</feature>
<feature type="compositionally biased region" description="Polar residues" evidence="1">
    <location>
        <begin position="322"/>
        <end position="347"/>
    </location>
</feature>
<feature type="compositionally biased region" description="Polar residues" evidence="1">
    <location>
        <begin position="695"/>
        <end position="714"/>
    </location>
</feature>
<feature type="region of interest" description="Disordered" evidence="1">
    <location>
        <begin position="1"/>
        <end position="166"/>
    </location>
</feature>
<feature type="region of interest" description="Disordered" evidence="1">
    <location>
        <begin position="844"/>
        <end position="875"/>
    </location>
</feature>
<feature type="region of interest" description="Disordered" evidence="1">
    <location>
        <begin position="178"/>
        <end position="469"/>
    </location>
</feature>
<dbReference type="OrthoDB" id="5244599at2759"/>
<dbReference type="Proteomes" id="UP000078237">
    <property type="component" value="Unassembled WGS sequence"/>
</dbReference>
<feature type="compositionally biased region" description="Low complexity" evidence="1">
    <location>
        <begin position="300"/>
        <end position="312"/>
    </location>
</feature>
<dbReference type="AlphaFoldDB" id="A0A175VQC9"/>
<organism evidence="2 3">
    <name type="scientific">Madurella mycetomatis</name>
    <dbReference type="NCBI Taxonomy" id="100816"/>
    <lineage>
        <taxon>Eukaryota</taxon>
        <taxon>Fungi</taxon>
        <taxon>Dikarya</taxon>
        <taxon>Ascomycota</taxon>
        <taxon>Pezizomycotina</taxon>
        <taxon>Sordariomycetes</taxon>
        <taxon>Sordariomycetidae</taxon>
        <taxon>Sordariales</taxon>
        <taxon>Sordariales incertae sedis</taxon>
        <taxon>Madurella</taxon>
    </lineage>
</organism>
<feature type="compositionally biased region" description="Basic and acidic residues" evidence="1">
    <location>
        <begin position="685"/>
        <end position="694"/>
    </location>
</feature>
<feature type="compositionally biased region" description="Basic residues" evidence="1">
    <location>
        <begin position="385"/>
        <end position="396"/>
    </location>
</feature>
<feature type="region of interest" description="Disordered" evidence="1">
    <location>
        <begin position="642"/>
        <end position="714"/>
    </location>
</feature>
<feature type="region of interest" description="Disordered" evidence="1">
    <location>
        <begin position="502"/>
        <end position="606"/>
    </location>
</feature>
<dbReference type="EMBL" id="LCTW02000506">
    <property type="protein sequence ID" value="KXX73260.1"/>
    <property type="molecule type" value="Genomic_DNA"/>
</dbReference>
<evidence type="ECO:0000256" key="1">
    <source>
        <dbReference type="SAM" id="MobiDB-lite"/>
    </source>
</evidence>
<keyword evidence="3" id="KW-1185">Reference proteome</keyword>
<feature type="compositionally biased region" description="Basic and acidic residues" evidence="1">
    <location>
        <begin position="74"/>
        <end position="98"/>
    </location>
</feature>
<feature type="compositionally biased region" description="Basic and acidic residues" evidence="1">
    <location>
        <begin position="348"/>
        <end position="364"/>
    </location>
</feature>
<evidence type="ECO:0000313" key="3">
    <source>
        <dbReference type="Proteomes" id="UP000078237"/>
    </source>
</evidence>
<feature type="compositionally biased region" description="Basic and acidic residues" evidence="1">
    <location>
        <begin position="117"/>
        <end position="132"/>
    </location>
</feature>
<feature type="region of interest" description="Disordered" evidence="1">
    <location>
        <begin position="739"/>
        <end position="784"/>
    </location>
</feature>
<feature type="compositionally biased region" description="Basic and acidic residues" evidence="1">
    <location>
        <begin position="572"/>
        <end position="586"/>
    </location>
</feature>
<reference evidence="2 3" key="1">
    <citation type="journal article" date="2016" name="Genome Announc.">
        <title>Genome Sequence of Madurella mycetomatis mm55, Isolated from a Human Mycetoma Case in Sudan.</title>
        <authorList>
            <person name="Smit S."/>
            <person name="Derks M.F."/>
            <person name="Bervoets S."/>
            <person name="Fahal A."/>
            <person name="van Leeuwen W."/>
            <person name="van Belkum A."/>
            <person name="van de Sande W.W."/>
        </authorList>
    </citation>
    <scope>NUCLEOTIDE SEQUENCE [LARGE SCALE GENOMIC DNA]</scope>
    <source>
        <strain evidence="3">mm55</strain>
    </source>
</reference>
<proteinExistence type="predicted"/>
<feature type="compositionally biased region" description="Low complexity" evidence="1">
    <location>
        <begin position="739"/>
        <end position="750"/>
    </location>
</feature>
<feature type="compositionally biased region" description="Polar residues" evidence="1">
    <location>
        <begin position="26"/>
        <end position="39"/>
    </location>
</feature>
<evidence type="ECO:0000313" key="2">
    <source>
        <dbReference type="EMBL" id="KXX73260.1"/>
    </source>
</evidence>
<feature type="compositionally biased region" description="Polar residues" evidence="1">
    <location>
        <begin position="554"/>
        <end position="563"/>
    </location>
</feature>
<gene>
    <name evidence="2" type="ORF">MMYC01_210230</name>
</gene>